<comment type="caution">
    <text evidence="1">The sequence shown here is derived from an EMBL/GenBank/DDBJ whole genome shotgun (WGS) entry which is preliminary data.</text>
</comment>
<sequence length="209" mass="23727">MPLPTRQRILKAMCPSAWDTANRVLYDLCTAHPAHLHSSGILAKVLFIGRVYAAAIERRRNKNDDHDNDRFYIDTVAPSILKSCIDDWIHKARVATPATPDGLKTMVQVHGLVTSLFGEISDLEKRSLASKYLHFHVPRLFYIYDSRSVKAIREFSDVLPRASRSKGCGDNEYRKFAEKATSLVKHCESEYGLAMSPRQLDNLLLKINE</sequence>
<dbReference type="Proteomes" id="UP001500279">
    <property type="component" value="Unassembled WGS sequence"/>
</dbReference>
<accession>A0ABN1K2G5</accession>
<reference evidence="1 2" key="1">
    <citation type="journal article" date="2019" name="Int. J. Syst. Evol. Microbiol.">
        <title>The Global Catalogue of Microorganisms (GCM) 10K type strain sequencing project: providing services to taxonomists for standard genome sequencing and annotation.</title>
        <authorList>
            <consortium name="The Broad Institute Genomics Platform"/>
            <consortium name="The Broad Institute Genome Sequencing Center for Infectious Disease"/>
            <person name="Wu L."/>
            <person name="Ma J."/>
        </authorList>
    </citation>
    <scope>NUCLEOTIDE SEQUENCE [LARGE SCALE GENOMIC DNA]</scope>
    <source>
        <strain evidence="1 2">JCM 15503</strain>
    </source>
</reference>
<evidence type="ECO:0000313" key="1">
    <source>
        <dbReference type="EMBL" id="GAA0752969.1"/>
    </source>
</evidence>
<gene>
    <name evidence="1" type="ORF">GCM10009107_27390</name>
</gene>
<evidence type="ECO:0000313" key="2">
    <source>
        <dbReference type="Proteomes" id="UP001500279"/>
    </source>
</evidence>
<proteinExistence type="predicted"/>
<protein>
    <submittedName>
        <fullName evidence="1">Uncharacterized protein</fullName>
    </submittedName>
</protein>
<organism evidence="1 2">
    <name type="scientific">Ideonella azotifigens</name>
    <dbReference type="NCBI Taxonomy" id="513160"/>
    <lineage>
        <taxon>Bacteria</taxon>
        <taxon>Pseudomonadati</taxon>
        <taxon>Pseudomonadota</taxon>
        <taxon>Betaproteobacteria</taxon>
        <taxon>Burkholderiales</taxon>
        <taxon>Sphaerotilaceae</taxon>
        <taxon>Ideonella</taxon>
    </lineage>
</organism>
<keyword evidence="2" id="KW-1185">Reference proteome</keyword>
<name>A0ABN1K2G5_9BURK</name>
<dbReference type="EMBL" id="BAAAEW010000016">
    <property type="protein sequence ID" value="GAA0752969.1"/>
    <property type="molecule type" value="Genomic_DNA"/>
</dbReference>
<dbReference type="RefSeq" id="WP_141288426.1">
    <property type="nucleotide sequence ID" value="NZ_BAAAEW010000016.1"/>
</dbReference>